<dbReference type="Pfam" id="PF00462">
    <property type="entry name" value="Glutaredoxin"/>
    <property type="match status" value="1"/>
</dbReference>
<evidence type="ECO:0000259" key="1">
    <source>
        <dbReference type="PROSITE" id="PS50404"/>
    </source>
</evidence>
<dbReference type="AlphaFoldDB" id="A0A3B1DMP5"/>
<dbReference type="PROSITE" id="PS51354">
    <property type="entry name" value="GLUTAREDOXIN_2"/>
    <property type="match status" value="1"/>
</dbReference>
<organism evidence="2">
    <name type="scientific">hydrothermal vent metagenome</name>
    <dbReference type="NCBI Taxonomy" id="652676"/>
    <lineage>
        <taxon>unclassified sequences</taxon>
        <taxon>metagenomes</taxon>
        <taxon>ecological metagenomes</taxon>
    </lineage>
</organism>
<dbReference type="InterPro" id="IPR036249">
    <property type="entry name" value="Thioredoxin-like_sf"/>
</dbReference>
<dbReference type="CDD" id="cd00570">
    <property type="entry name" value="GST_N_family"/>
    <property type="match status" value="1"/>
</dbReference>
<dbReference type="InterPro" id="IPR004045">
    <property type="entry name" value="Glutathione_S-Trfase_N"/>
</dbReference>
<gene>
    <name evidence="2" type="ORF">MNBD_UNCLBAC01-1392</name>
</gene>
<reference evidence="2" key="1">
    <citation type="submission" date="2018-06" db="EMBL/GenBank/DDBJ databases">
        <authorList>
            <person name="Zhirakovskaya E."/>
        </authorList>
    </citation>
    <scope>NUCLEOTIDE SEQUENCE</scope>
</reference>
<dbReference type="PROSITE" id="PS00194">
    <property type="entry name" value="THIOREDOXIN_1"/>
    <property type="match status" value="1"/>
</dbReference>
<dbReference type="SUPFAM" id="SSF52833">
    <property type="entry name" value="Thioredoxin-like"/>
    <property type="match status" value="1"/>
</dbReference>
<dbReference type="InterPro" id="IPR002109">
    <property type="entry name" value="Glutaredoxin"/>
</dbReference>
<dbReference type="EMBL" id="UOGJ01000126">
    <property type="protein sequence ID" value="VAX37328.1"/>
    <property type="molecule type" value="Genomic_DNA"/>
</dbReference>
<dbReference type="Gene3D" id="3.40.30.10">
    <property type="entry name" value="Glutaredoxin"/>
    <property type="match status" value="1"/>
</dbReference>
<evidence type="ECO:0000313" key="2">
    <source>
        <dbReference type="EMBL" id="VAX37328.1"/>
    </source>
</evidence>
<feature type="domain" description="GST N-terminal" evidence="1">
    <location>
        <begin position="2"/>
        <end position="78"/>
    </location>
</feature>
<dbReference type="PROSITE" id="PS50404">
    <property type="entry name" value="GST_NTER"/>
    <property type="match status" value="1"/>
</dbReference>
<proteinExistence type="predicted"/>
<name>A0A3B1DMP5_9ZZZZ</name>
<sequence length="78" mass="8969">MQNLVLYYKSTCPYCMKVFQFMDSQNMELPKKDIGTSAELRQELVDIGGKGQVPCLVIDGKAMYESDDIITWLQENQQ</sequence>
<accession>A0A3B1DMP5</accession>
<dbReference type="InterPro" id="IPR017937">
    <property type="entry name" value="Thioredoxin_CS"/>
</dbReference>
<protein>
    <submittedName>
        <fullName evidence="2">Glutaredoxin-like protein</fullName>
    </submittedName>
</protein>